<evidence type="ECO:0000259" key="4">
    <source>
        <dbReference type="Pfam" id="PF00149"/>
    </source>
</evidence>
<dbReference type="InterPro" id="IPR004843">
    <property type="entry name" value="Calcineurin-like_PHP"/>
</dbReference>
<dbReference type="Pfam" id="PF02872">
    <property type="entry name" value="5_nucleotid_C"/>
    <property type="match status" value="1"/>
</dbReference>
<dbReference type="InterPro" id="IPR029052">
    <property type="entry name" value="Metallo-depent_PP-like"/>
</dbReference>
<keyword evidence="1" id="KW-0732">Signal</keyword>
<feature type="compositionally biased region" description="Basic and acidic residues" evidence="3">
    <location>
        <begin position="37"/>
        <end position="48"/>
    </location>
</feature>
<keyword evidence="2" id="KW-0378">Hydrolase</keyword>
<feature type="domain" description="5'-Nucleotidase C-terminal" evidence="5">
    <location>
        <begin position="446"/>
        <end position="582"/>
    </location>
</feature>
<dbReference type="GO" id="GO:0016787">
    <property type="term" value="F:hydrolase activity"/>
    <property type="evidence" value="ECO:0007669"/>
    <property type="project" value="UniProtKB-KW"/>
</dbReference>
<dbReference type="PRINTS" id="PR01607">
    <property type="entry name" value="APYRASEFAMLY"/>
</dbReference>
<dbReference type="PANTHER" id="PTHR11575:SF6">
    <property type="entry name" value="2',3'-CYCLIC-NUCLEOTIDE 2'-PHOSPHODIESTERASE_3'-NUCLEOTIDASE"/>
    <property type="match status" value="1"/>
</dbReference>
<dbReference type="STRING" id="1396826.PHA8399_01004"/>
<dbReference type="GO" id="GO:0000166">
    <property type="term" value="F:nucleotide binding"/>
    <property type="evidence" value="ECO:0007669"/>
    <property type="project" value="UniProtKB-KW"/>
</dbReference>
<dbReference type="SUPFAM" id="SSF56300">
    <property type="entry name" value="Metallo-dependent phosphatases"/>
    <property type="match status" value="1"/>
</dbReference>
<dbReference type="GO" id="GO:0009166">
    <property type="term" value="P:nucleotide catabolic process"/>
    <property type="evidence" value="ECO:0007669"/>
    <property type="project" value="InterPro"/>
</dbReference>
<dbReference type="GO" id="GO:0030288">
    <property type="term" value="C:outer membrane-bounded periplasmic space"/>
    <property type="evidence" value="ECO:0007669"/>
    <property type="project" value="TreeGrafter"/>
</dbReference>
<evidence type="ECO:0000313" key="7">
    <source>
        <dbReference type="Proteomes" id="UP000051326"/>
    </source>
</evidence>
<gene>
    <name evidence="6" type="primary">yfkN_1</name>
    <name evidence="6" type="ORF">PHA8399_01004</name>
</gene>
<dbReference type="Gene3D" id="3.90.780.10">
    <property type="entry name" value="5'-Nucleotidase, C-terminal domain"/>
    <property type="match status" value="1"/>
</dbReference>
<dbReference type="AlphaFoldDB" id="A0A0P1H784"/>
<dbReference type="Proteomes" id="UP000051326">
    <property type="component" value="Unassembled WGS sequence"/>
</dbReference>
<sequence length="666" mass="70228">MGERKKLTERLKELLQILKSLIQIAANQEWRRMVRQERRAGGVSRDSDMTGGAGAPETRPAGVLRVLATTDLHCNLLSHDYYADRPDPAIGLSRVASLIRRARAEAAEQGAACILVDNGDGLQGSPLGDIVPEAPGPHPLARAFQVLEYDAAGLGNHDFDFGLAALAGVLRDMPCPVLCSNLTAVQAEIDLPFAKTAVLERQIPGCPGLPPVRIGLLSVLPPQTLIWCGRALEVQLAATGIVETAEGEARRLREQGCDLVLALAHTGIAAGTGADSSENALEQLAALPGIDAVVGGHTHLTLPGPEHAFAKPVVMPGAHGSHLGVISLELEYGDAGWRPAGGSASLRPVAQTGRSGAAVPLAEEEPSFTRALAADHARTLERMRQPAGYSPVAMHSYFTFFAPDRGLALVASAQAAAVRPLLRGTAAEALPLLSAAAPCKFGGRSGPHYYTDIAAGDLCARNIADLQVFPNELRVVAVTGAQLREWLEMSAGLFNRVAPGSRGTLLADPQRAGHHFDVIFGLTYQICLSQPPRYSASGECINPSAQRILDLSWNGRPVAPEQCFAVAANSYRVSGGGSFRMLHAVEELPLAPMRIRQAVRDYIAGQLPADPLAEAPYPWQLAPMPGTSAVAVTGPGAAAHLDELPAGLAEPRGFGSGGFWEIELNL</sequence>
<dbReference type="Pfam" id="PF00149">
    <property type="entry name" value="Metallophos"/>
    <property type="match status" value="1"/>
</dbReference>
<evidence type="ECO:0000256" key="3">
    <source>
        <dbReference type="SAM" id="MobiDB-lite"/>
    </source>
</evidence>
<protein>
    <submittedName>
        <fullName evidence="6">Trifunctional nucleotide phosphoesterase protein YfkN</fullName>
    </submittedName>
</protein>
<dbReference type="InterPro" id="IPR006179">
    <property type="entry name" value="5_nucleotidase/apyrase"/>
</dbReference>
<evidence type="ECO:0000256" key="2">
    <source>
        <dbReference type="RuleBase" id="RU362119"/>
    </source>
</evidence>
<dbReference type="InterPro" id="IPR008334">
    <property type="entry name" value="5'-Nucleotdase_C"/>
</dbReference>
<dbReference type="SUPFAM" id="SSF55816">
    <property type="entry name" value="5'-nucleotidase (syn. UDP-sugar hydrolase), C-terminal domain"/>
    <property type="match status" value="1"/>
</dbReference>
<keyword evidence="2" id="KW-0547">Nucleotide-binding</keyword>
<feature type="domain" description="Calcineurin-like phosphoesterase" evidence="4">
    <location>
        <begin position="64"/>
        <end position="299"/>
    </location>
</feature>
<dbReference type="PANTHER" id="PTHR11575">
    <property type="entry name" value="5'-NUCLEOTIDASE-RELATED"/>
    <property type="match status" value="1"/>
</dbReference>
<feature type="region of interest" description="Disordered" evidence="3">
    <location>
        <begin position="37"/>
        <end position="58"/>
    </location>
</feature>
<accession>A0A0P1H784</accession>
<dbReference type="Gene3D" id="3.60.21.10">
    <property type="match status" value="1"/>
</dbReference>
<evidence type="ECO:0000259" key="5">
    <source>
        <dbReference type="Pfam" id="PF02872"/>
    </source>
</evidence>
<proteinExistence type="inferred from homology"/>
<evidence type="ECO:0000256" key="1">
    <source>
        <dbReference type="ARBA" id="ARBA00022729"/>
    </source>
</evidence>
<dbReference type="InterPro" id="IPR036907">
    <property type="entry name" value="5'-Nucleotdase_C_sf"/>
</dbReference>
<name>A0A0P1H784_9RHOB</name>
<evidence type="ECO:0000313" key="6">
    <source>
        <dbReference type="EMBL" id="CUH98888.1"/>
    </source>
</evidence>
<organism evidence="6 7">
    <name type="scientific">Leisingera aquaemixtae</name>
    <dbReference type="NCBI Taxonomy" id="1396826"/>
    <lineage>
        <taxon>Bacteria</taxon>
        <taxon>Pseudomonadati</taxon>
        <taxon>Pseudomonadota</taxon>
        <taxon>Alphaproteobacteria</taxon>
        <taxon>Rhodobacterales</taxon>
        <taxon>Roseobacteraceae</taxon>
        <taxon>Leisingera</taxon>
    </lineage>
</organism>
<reference evidence="6 7" key="1">
    <citation type="submission" date="2015-09" db="EMBL/GenBank/DDBJ databases">
        <authorList>
            <consortium name="Swine Surveillance"/>
        </authorList>
    </citation>
    <scope>NUCLEOTIDE SEQUENCE [LARGE SCALE GENOMIC DNA]</scope>
    <source>
        <strain evidence="6 7">CECT 8399</strain>
    </source>
</reference>
<dbReference type="EMBL" id="CYSR01000010">
    <property type="protein sequence ID" value="CUH98888.1"/>
    <property type="molecule type" value="Genomic_DNA"/>
</dbReference>
<comment type="similarity">
    <text evidence="2">Belongs to the 5'-nucleotidase family.</text>
</comment>